<dbReference type="SUPFAM" id="SSF53167">
    <property type="entry name" value="Purine and uridine phosphorylases"/>
    <property type="match status" value="1"/>
</dbReference>
<sequence length="252" mass="28484">MSDNLALFDFDDQQEAVLMPSHDGPFHFHNKAIFPFLNETEIVQFVQDYNGKQIGIFETITKSFPVYECDFQDELVTVAQAPLGAPAATQFLDFLIYFGVKQIISVGSCGVLTDIPENEFLVPTIALRDEGTSFHYVPKSDVIKLNQQTIEKIEKSLISQHLRFHEVKTWTTDGFFRETPKLIQKRKLQGCEVVEMECAALAACAQFRHVVFGQVFFTADSLANVKNYHERDWGAAAHEKALILAANLVKSF</sequence>
<dbReference type="PANTHER" id="PTHR43691:SF11">
    <property type="entry name" value="FI09636P-RELATED"/>
    <property type="match status" value="1"/>
</dbReference>
<accession>A0A0R2JY68</accession>
<reference evidence="5 7" key="1">
    <citation type="journal article" date="2015" name="Genome Announc.">
        <title>Expanding the biotechnology potential of lactobacilli through comparative genomics of 213 strains and associated genera.</title>
        <authorList>
            <person name="Sun Z."/>
            <person name="Harris H.M."/>
            <person name="McCann A."/>
            <person name="Guo C."/>
            <person name="Argimon S."/>
            <person name="Zhang W."/>
            <person name="Yang X."/>
            <person name="Jeffery I.B."/>
            <person name="Cooney J.C."/>
            <person name="Kagawa T.F."/>
            <person name="Liu W."/>
            <person name="Song Y."/>
            <person name="Salvetti E."/>
            <person name="Wrobel A."/>
            <person name="Rasinkangas P."/>
            <person name="Parkhill J."/>
            <person name="Rea M.C."/>
            <person name="O'Sullivan O."/>
            <person name="Ritari J."/>
            <person name="Douillard F.P."/>
            <person name="Paul Ross R."/>
            <person name="Yang R."/>
            <person name="Briner A.E."/>
            <person name="Felis G.E."/>
            <person name="de Vos W.M."/>
            <person name="Barrangou R."/>
            <person name="Klaenhammer T.R."/>
            <person name="Caufield P.W."/>
            <person name="Cui Y."/>
            <person name="Zhang H."/>
            <person name="O'Toole P.W."/>
        </authorList>
    </citation>
    <scope>NUCLEOTIDE SEQUENCE [LARGE SCALE GENOMIC DNA]</scope>
    <source>
        <strain evidence="5 7">DSM 22301</strain>
    </source>
</reference>
<evidence type="ECO:0000313" key="6">
    <source>
        <dbReference type="EMBL" id="SER65657.1"/>
    </source>
</evidence>
<gene>
    <name evidence="5" type="ORF">IV87_GL000444</name>
    <name evidence="6" type="ORF">SAMN04487973_11230</name>
</gene>
<dbReference type="InterPro" id="IPR035994">
    <property type="entry name" value="Nucleoside_phosphorylase_sf"/>
</dbReference>
<dbReference type="GeneID" id="76043814"/>
<dbReference type="GO" id="GO:0004850">
    <property type="term" value="F:uridine phosphorylase activity"/>
    <property type="evidence" value="ECO:0007669"/>
    <property type="project" value="UniProtKB-EC"/>
</dbReference>
<dbReference type="GO" id="GO:0004731">
    <property type="term" value="F:purine-nucleoside phosphorylase activity"/>
    <property type="evidence" value="ECO:0007669"/>
    <property type="project" value="TreeGrafter"/>
</dbReference>
<evidence type="ECO:0000256" key="3">
    <source>
        <dbReference type="ARBA" id="ARBA00048447"/>
    </source>
</evidence>
<evidence type="ECO:0000313" key="8">
    <source>
        <dbReference type="Proteomes" id="UP000182818"/>
    </source>
</evidence>
<comment type="caution">
    <text evidence="5">The sequence shown here is derived from an EMBL/GenBank/DDBJ whole genome shotgun (WGS) entry which is preliminary data.</text>
</comment>
<dbReference type="Gene3D" id="3.40.50.1580">
    <property type="entry name" value="Nucleoside phosphorylase domain"/>
    <property type="match status" value="1"/>
</dbReference>
<name>A0A0R2JY68_9LACO</name>
<dbReference type="EC" id="2.4.2.3" evidence="1"/>
<proteinExistence type="predicted"/>
<dbReference type="EMBL" id="JQBY01000013">
    <property type="protein sequence ID" value="KRN82208.1"/>
    <property type="molecule type" value="Genomic_DNA"/>
</dbReference>
<protein>
    <recommendedName>
        <fullName evidence="2">Uridine phosphorylase</fullName>
        <ecNumber evidence="1">2.4.2.3</ecNumber>
    </recommendedName>
</protein>
<reference evidence="6 8" key="2">
    <citation type="submission" date="2016-10" db="EMBL/GenBank/DDBJ databases">
        <authorList>
            <person name="Varghese N."/>
            <person name="Submissions S."/>
        </authorList>
    </citation>
    <scope>NUCLEOTIDE SEQUENCE [LARGE SCALE GENOMIC DNA]</scope>
    <source>
        <strain evidence="6 8">CGMCC 1.3889</strain>
    </source>
</reference>
<dbReference type="RefSeq" id="WP_057806713.1">
    <property type="nucleotide sequence ID" value="NZ_BJYP01000024.1"/>
</dbReference>
<evidence type="ECO:0000313" key="7">
    <source>
        <dbReference type="Proteomes" id="UP000051749"/>
    </source>
</evidence>
<evidence type="ECO:0000313" key="5">
    <source>
        <dbReference type="EMBL" id="KRN82208.1"/>
    </source>
</evidence>
<comment type="catalytic activity">
    <reaction evidence="3">
        <text>uridine + phosphate = alpha-D-ribose 1-phosphate + uracil</text>
        <dbReference type="Rhea" id="RHEA:24388"/>
        <dbReference type="ChEBI" id="CHEBI:16704"/>
        <dbReference type="ChEBI" id="CHEBI:17568"/>
        <dbReference type="ChEBI" id="CHEBI:43474"/>
        <dbReference type="ChEBI" id="CHEBI:57720"/>
        <dbReference type="EC" id="2.4.2.3"/>
    </reaction>
</comment>
<dbReference type="GO" id="GO:0005829">
    <property type="term" value="C:cytosol"/>
    <property type="evidence" value="ECO:0007669"/>
    <property type="project" value="TreeGrafter"/>
</dbReference>
<dbReference type="InterPro" id="IPR000845">
    <property type="entry name" value="Nucleoside_phosphorylase_d"/>
</dbReference>
<organism evidence="5 7">
    <name type="scientific">Pediococcus ethanolidurans</name>
    <dbReference type="NCBI Taxonomy" id="319653"/>
    <lineage>
        <taxon>Bacteria</taxon>
        <taxon>Bacillati</taxon>
        <taxon>Bacillota</taxon>
        <taxon>Bacilli</taxon>
        <taxon>Lactobacillales</taxon>
        <taxon>Lactobacillaceae</taxon>
        <taxon>Pediococcus</taxon>
    </lineage>
</organism>
<dbReference type="Proteomes" id="UP000182818">
    <property type="component" value="Unassembled WGS sequence"/>
</dbReference>
<evidence type="ECO:0000256" key="1">
    <source>
        <dbReference type="ARBA" id="ARBA00011888"/>
    </source>
</evidence>
<dbReference type="EMBL" id="FOGK01000012">
    <property type="protein sequence ID" value="SER65657.1"/>
    <property type="molecule type" value="Genomic_DNA"/>
</dbReference>
<dbReference type="CDD" id="cd09007">
    <property type="entry name" value="NP-I_spr0068"/>
    <property type="match status" value="1"/>
</dbReference>
<dbReference type="Pfam" id="PF01048">
    <property type="entry name" value="PNP_UDP_1"/>
    <property type="match status" value="1"/>
</dbReference>
<dbReference type="OrthoDB" id="7945729at2"/>
<dbReference type="AlphaFoldDB" id="A0A0R2JY68"/>
<dbReference type="GO" id="GO:0006152">
    <property type="term" value="P:purine nucleoside catabolic process"/>
    <property type="evidence" value="ECO:0007669"/>
    <property type="project" value="TreeGrafter"/>
</dbReference>
<dbReference type="STRING" id="319653.SAMN04487973_11230"/>
<dbReference type="PATRIC" id="fig|319653.3.peg.454"/>
<evidence type="ECO:0000259" key="4">
    <source>
        <dbReference type="Pfam" id="PF01048"/>
    </source>
</evidence>
<dbReference type="Proteomes" id="UP000051749">
    <property type="component" value="Unassembled WGS sequence"/>
</dbReference>
<dbReference type="PANTHER" id="PTHR43691">
    <property type="entry name" value="URIDINE PHOSPHORYLASE"/>
    <property type="match status" value="1"/>
</dbReference>
<keyword evidence="8" id="KW-1185">Reference proteome</keyword>
<feature type="domain" description="Nucleoside phosphorylase" evidence="4">
    <location>
        <begin position="42"/>
        <end position="224"/>
    </location>
</feature>
<evidence type="ECO:0000256" key="2">
    <source>
        <dbReference type="ARBA" id="ARBA00021980"/>
    </source>
</evidence>